<keyword evidence="2" id="KW-1185">Reference proteome</keyword>
<dbReference type="RefSeq" id="WP_125911317.1">
    <property type="nucleotide sequence ID" value="NZ_BJNH01000100.1"/>
</dbReference>
<evidence type="ECO:0000313" key="1">
    <source>
        <dbReference type="EMBL" id="GEC29005.1"/>
    </source>
</evidence>
<gene>
    <name evidence="1" type="ORF">PSA01_60340</name>
</gene>
<name>A0ABQ0S7V8_9PSEU</name>
<accession>A0ABQ0S7V8</accession>
<reference evidence="1 2" key="1">
    <citation type="submission" date="2019-06" db="EMBL/GenBank/DDBJ databases">
        <title>Whole genome shotgun sequence of Pseudonocardia saturnea NBRC 14499.</title>
        <authorList>
            <person name="Hosoyama A."/>
            <person name="Uohara A."/>
            <person name="Ohji S."/>
            <person name="Ichikawa N."/>
        </authorList>
    </citation>
    <scope>NUCLEOTIDE SEQUENCE [LARGE SCALE GENOMIC DNA]</scope>
    <source>
        <strain evidence="1 2">NBRC 14499</strain>
    </source>
</reference>
<dbReference type="Proteomes" id="UP000320693">
    <property type="component" value="Unassembled WGS sequence"/>
</dbReference>
<organism evidence="1 2">
    <name type="scientific">Pseudonocardia saturnea</name>
    <dbReference type="NCBI Taxonomy" id="33909"/>
    <lineage>
        <taxon>Bacteria</taxon>
        <taxon>Bacillati</taxon>
        <taxon>Actinomycetota</taxon>
        <taxon>Actinomycetes</taxon>
        <taxon>Pseudonocardiales</taxon>
        <taxon>Pseudonocardiaceae</taxon>
        <taxon>Pseudonocardia</taxon>
    </lineage>
</organism>
<proteinExistence type="predicted"/>
<comment type="caution">
    <text evidence="1">The sequence shown here is derived from an EMBL/GenBank/DDBJ whole genome shotgun (WGS) entry which is preliminary data.</text>
</comment>
<dbReference type="EMBL" id="BJNH01000100">
    <property type="protein sequence ID" value="GEC29005.1"/>
    <property type="molecule type" value="Genomic_DNA"/>
</dbReference>
<protein>
    <submittedName>
        <fullName evidence="1">Uncharacterized protein</fullName>
    </submittedName>
</protein>
<evidence type="ECO:0000313" key="2">
    <source>
        <dbReference type="Proteomes" id="UP000320693"/>
    </source>
</evidence>
<sequence>MERSEQGHELARRRVRAEGPRQRQIVVRLSDAELVVVRERAALAGLAVGAWVGQTVLAVATGGSDAVVGLPDLLRLHVDAVSVERAARAGGARLEDVMEMLVRLDAAVDAVIAELERPRR</sequence>